<dbReference type="AlphaFoldDB" id="A0A2I1N9C1"/>
<dbReference type="Pfam" id="PF02470">
    <property type="entry name" value="MlaD"/>
    <property type="match status" value="1"/>
</dbReference>
<protein>
    <submittedName>
        <fullName evidence="3">MCE family protein</fullName>
    </submittedName>
</protein>
<feature type="domain" description="Mce/MlaD" evidence="2">
    <location>
        <begin position="39"/>
        <end position="118"/>
    </location>
</feature>
<accession>A0A2I1N9C1</accession>
<comment type="caution">
    <text evidence="3">The sequence shown here is derived from an EMBL/GenBank/DDBJ whole genome shotgun (WGS) entry which is preliminary data.</text>
</comment>
<keyword evidence="1" id="KW-1133">Transmembrane helix</keyword>
<organism evidence="3 4">
    <name type="scientific">Campylobacter ureolyticus</name>
    <dbReference type="NCBI Taxonomy" id="827"/>
    <lineage>
        <taxon>Bacteria</taxon>
        <taxon>Pseudomonadati</taxon>
        <taxon>Campylobacterota</taxon>
        <taxon>Epsilonproteobacteria</taxon>
        <taxon>Campylobacterales</taxon>
        <taxon>Campylobacteraceae</taxon>
        <taxon>Campylobacter</taxon>
    </lineage>
</organism>
<evidence type="ECO:0000259" key="2">
    <source>
        <dbReference type="Pfam" id="PF02470"/>
    </source>
</evidence>
<dbReference type="RefSeq" id="WP_050334878.1">
    <property type="nucleotide sequence ID" value="NZ_PKHU01000005.1"/>
</dbReference>
<evidence type="ECO:0000256" key="1">
    <source>
        <dbReference type="SAM" id="Phobius"/>
    </source>
</evidence>
<keyword evidence="1" id="KW-0812">Transmembrane</keyword>
<dbReference type="PANTHER" id="PTHR36698:SF2">
    <property type="entry name" value="MCE_MLAD DOMAIN-CONTAINING PROTEIN"/>
    <property type="match status" value="1"/>
</dbReference>
<dbReference type="EMBL" id="PKHU01000005">
    <property type="protein sequence ID" value="PKZ28968.1"/>
    <property type="molecule type" value="Genomic_DNA"/>
</dbReference>
<reference evidence="3 4" key="1">
    <citation type="submission" date="2017-12" db="EMBL/GenBank/DDBJ databases">
        <title>Phylogenetic diversity of female urinary microbiome.</title>
        <authorList>
            <person name="Thomas-White K."/>
            <person name="Wolfe A.J."/>
        </authorList>
    </citation>
    <scope>NUCLEOTIDE SEQUENCE [LARGE SCALE GENOMIC DNA]</scope>
    <source>
        <strain evidence="3 4">UMB0112</strain>
    </source>
</reference>
<keyword evidence="1" id="KW-0472">Membrane</keyword>
<evidence type="ECO:0000313" key="4">
    <source>
        <dbReference type="Proteomes" id="UP000234639"/>
    </source>
</evidence>
<evidence type="ECO:0000313" key="3">
    <source>
        <dbReference type="EMBL" id="PKZ28968.1"/>
    </source>
</evidence>
<dbReference type="Proteomes" id="UP000234639">
    <property type="component" value="Unassembled WGS sequence"/>
</dbReference>
<gene>
    <name evidence="3" type="ORF">CYJ41_05930</name>
</gene>
<name>A0A2I1N9C1_9BACT</name>
<dbReference type="PANTHER" id="PTHR36698">
    <property type="entry name" value="BLL5892 PROTEIN"/>
    <property type="match status" value="1"/>
</dbReference>
<sequence>MENKNSFTIVGIFTTLVGILTICFVWWMTTRSDSNVHYTTYYIHTKELPNGLKEGSSVKYIGVPAGYVKDINFAKGSDYGVIEIAIDVQNDFPIKKNSIATTEIQGLSGLTTLNLSKGDGESFSKNEKPILYLDKSFLSKFNSEAKAITTGVSEAIKKINSVLDDENLQNLKQTLSSINLTASNLSNAENFAKLNSIFKSLDEILAKIDKSDIDESLKNFNELVKNADNFAKNANKTALNLNKTLNLINSDLENGNYDIKEILSPTLHETSLTLMEFKKTLREFQNALFRLEDDPYDFFFRDTQKQKRSQTLD</sequence>
<dbReference type="InterPro" id="IPR003399">
    <property type="entry name" value="Mce/MlaD"/>
</dbReference>
<proteinExistence type="predicted"/>
<feature type="transmembrane region" description="Helical" evidence="1">
    <location>
        <begin position="7"/>
        <end position="28"/>
    </location>
</feature>